<dbReference type="AlphaFoldDB" id="A0A6N3TAF5"/>
<evidence type="ECO:0000313" key="1">
    <source>
        <dbReference type="EMBL" id="GEN04877.1"/>
    </source>
</evidence>
<proteinExistence type="predicted"/>
<dbReference type="Gene3D" id="1.10.1790.50">
    <property type="match status" value="1"/>
</dbReference>
<protein>
    <submittedName>
        <fullName evidence="1">Uncharacterized protein</fullName>
    </submittedName>
</protein>
<evidence type="ECO:0000313" key="2">
    <source>
        <dbReference type="Proteomes" id="UP000321104"/>
    </source>
</evidence>
<organism evidence="1 2">
    <name type="scientific">Acetobacter indonesiensis</name>
    <dbReference type="NCBI Taxonomy" id="104101"/>
    <lineage>
        <taxon>Bacteria</taxon>
        <taxon>Pseudomonadati</taxon>
        <taxon>Pseudomonadota</taxon>
        <taxon>Alphaproteobacteria</taxon>
        <taxon>Acetobacterales</taxon>
        <taxon>Acetobacteraceae</taxon>
        <taxon>Acetobacter</taxon>
    </lineage>
</organism>
<accession>A0A6N3TAF5</accession>
<comment type="caution">
    <text evidence="1">The sequence shown here is derived from an EMBL/GenBank/DDBJ whole genome shotgun (WGS) entry which is preliminary data.</text>
</comment>
<dbReference type="Proteomes" id="UP000321104">
    <property type="component" value="Unassembled WGS sequence"/>
</dbReference>
<dbReference type="EMBL" id="BJXQ01000035">
    <property type="protein sequence ID" value="GEN04877.1"/>
    <property type="molecule type" value="Genomic_DNA"/>
</dbReference>
<sequence>MLYLRVNGVYIQVHASEAVEVMVALVAGGMEEEAFAVWLRQHTIYH</sequence>
<gene>
    <name evidence="1" type="ORF">AIN02nite_29020</name>
</gene>
<name>A0A6N3TAF5_9PROT</name>
<reference evidence="1 2" key="1">
    <citation type="submission" date="2019-07" db="EMBL/GenBank/DDBJ databases">
        <title>Whole genome shotgun sequence of Acetobacter indonesiensis NBRC 16471.</title>
        <authorList>
            <person name="Hosoyama A."/>
            <person name="Uohara A."/>
            <person name="Ohji S."/>
            <person name="Ichikawa N."/>
        </authorList>
    </citation>
    <scope>NUCLEOTIDE SEQUENCE [LARGE SCALE GENOMIC DNA]</scope>
    <source>
        <strain evidence="1 2">NBRC 16471</strain>
    </source>
</reference>
<dbReference type="RefSeq" id="WP_174766873.1">
    <property type="nucleotide sequence ID" value="NZ_BAMW01000116.1"/>
</dbReference>